<keyword evidence="3" id="KW-1185">Reference proteome</keyword>
<dbReference type="Proteomes" id="UP000660708">
    <property type="component" value="Unassembled WGS sequence"/>
</dbReference>
<evidence type="ECO:0000313" key="2">
    <source>
        <dbReference type="EMBL" id="MBE0345749.1"/>
    </source>
</evidence>
<sequence>MEMFVEIIKNMYGISLAEFAVMIVDTFTYLIALFIVLFAFVKLDKVTKSKHAKGVKISIVATIFSSFVASSIVENSEELGLIEVSVFLIPSIFTLLAAVCFYRFAKEVLVKYS</sequence>
<keyword evidence="1" id="KW-0472">Membrane</keyword>
<comment type="caution">
    <text evidence="2">The sequence shown here is derived from an EMBL/GenBank/DDBJ whole genome shotgun (WGS) entry which is preliminary data.</text>
</comment>
<organism evidence="2 3">
    <name type="scientific">Pseudoalteromonas peptidolytica F12-50-A1</name>
    <dbReference type="NCBI Taxonomy" id="1315280"/>
    <lineage>
        <taxon>Bacteria</taxon>
        <taxon>Pseudomonadati</taxon>
        <taxon>Pseudomonadota</taxon>
        <taxon>Gammaproteobacteria</taxon>
        <taxon>Alteromonadales</taxon>
        <taxon>Pseudoalteromonadaceae</taxon>
        <taxon>Pseudoalteromonas</taxon>
    </lineage>
</organism>
<feature type="transmembrane region" description="Helical" evidence="1">
    <location>
        <begin position="55"/>
        <end position="73"/>
    </location>
</feature>
<evidence type="ECO:0000313" key="3">
    <source>
        <dbReference type="Proteomes" id="UP000660708"/>
    </source>
</evidence>
<reference evidence="2 3" key="1">
    <citation type="submission" date="2015-06" db="EMBL/GenBank/DDBJ databases">
        <title>Genome sequence of Pseudoalteromonas peptidolytica.</title>
        <authorList>
            <person name="Xie B.-B."/>
            <person name="Rong J.-C."/>
            <person name="Qin Q.-L."/>
            <person name="Zhang Y.-Z."/>
        </authorList>
    </citation>
    <scope>NUCLEOTIDE SEQUENCE [LARGE SCALE GENOMIC DNA]</scope>
    <source>
        <strain evidence="2 3">F12-50-A1</strain>
    </source>
</reference>
<dbReference type="EMBL" id="AQHF01000020">
    <property type="protein sequence ID" value="MBE0345749.1"/>
    <property type="molecule type" value="Genomic_DNA"/>
</dbReference>
<protein>
    <submittedName>
        <fullName evidence="2">Uncharacterized protein</fullName>
    </submittedName>
</protein>
<name>A0A8I0MV52_9GAMM</name>
<accession>A0A8I0MV52</accession>
<dbReference type="AlphaFoldDB" id="A0A8I0MV52"/>
<gene>
    <name evidence="2" type="ORF">PPEP_a0697</name>
</gene>
<feature type="transmembrane region" description="Helical" evidence="1">
    <location>
        <begin position="20"/>
        <end position="43"/>
    </location>
</feature>
<keyword evidence="1" id="KW-1133">Transmembrane helix</keyword>
<keyword evidence="1" id="KW-0812">Transmembrane</keyword>
<evidence type="ECO:0000256" key="1">
    <source>
        <dbReference type="SAM" id="Phobius"/>
    </source>
</evidence>
<proteinExistence type="predicted"/>
<feature type="transmembrane region" description="Helical" evidence="1">
    <location>
        <begin position="85"/>
        <end position="105"/>
    </location>
</feature>